<dbReference type="InterPro" id="IPR055414">
    <property type="entry name" value="LRR_R13L4/SHOC2-like"/>
</dbReference>
<dbReference type="GO" id="GO:0005737">
    <property type="term" value="C:cytoplasm"/>
    <property type="evidence" value="ECO:0007669"/>
    <property type="project" value="TreeGrafter"/>
</dbReference>
<dbReference type="PANTHER" id="PTHR48051">
    <property type="match status" value="1"/>
</dbReference>
<name>A0A6A4LXJ1_9ERIC</name>
<proteinExistence type="predicted"/>
<reference evidence="4 5" key="1">
    <citation type="journal article" date="2019" name="Genome Biol. Evol.">
        <title>The Rhododendron genome and chromosomal organization provide insight into shared whole-genome duplications across the heath family (Ericaceae).</title>
        <authorList>
            <person name="Soza V.L."/>
            <person name="Lindsley D."/>
            <person name="Waalkes A."/>
            <person name="Ramage E."/>
            <person name="Patwardhan R.P."/>
            <person name="Burton J.N."/>
            <person name="Adey A."/>
            <person name="Kumar A."/>
            <person name="Qiu R."/>
            <person name="Shendure J."/>
            <person name="Hall B."/>
        </authorList>
    </citation>
    <scope>NUCLEOTIDE SEQUENCE [LARGE SCALE GENOMIC DNA]</scope>
    <source>
        <strain evidence="4">RSF 1966-606</strain>
    </source>
</reference>
<accession>A0A6A4LXJ1</accession>
<evidence type="ECO:0000256" key="1">
    <source>
        <dbReference type="ARBA" id="ARBA00022614"/>
    </source>
</evidence>
<feature type="domain" description="Disease resistance R13L4/SHOC-2-like LRR" evidence="3">
    <location>
        <begin position="22"/>
        <end position="93"/>
    </location>
</feature>
<organism evidence="4 5">
    <name type="scientific">Rhododendron williamsianum</name>
    <dbReference type="NCBI Taxonomy" id="262921"/>
    <lineage>
        <taxon>Eukaryota</taxon>
        <taxon>Viridiplantae</taxon>
        <taxon>Streptophyta</taxon>
        <taxon>Embryophyta</taxon>
        <taxon>Tracheophyta</taxon>
        <taxon>Spermatophyta</taxon>
        <taxon>Magnoliopsida</taxon>
        <taxon>eudicotyledons</taxon>
        <taxon>Gunneridae</taxon>
        <taxon>Pentapetalae</taxon>
        <taxon>asterids</taxon>
        <taxon>Ericales</taxon>
        <taxon>Ericaceae</taxon>
        <taxon>Ericoideae</taxon>
        <taxon>Rhodoreae</taxon>
        <taxon>Rhododendron</taxon>
    </lineage>
</organism>
<dbReference type="Gene3D" id="3.80.10.10">
    <property type="entry name" value="Ribonuclease Inhibitor"/>
    <property type="match status" value="1"/>
</dbReference>
<dbReference type="AlphaFoldDB" id="A0A6A4LXJ1"/>
<dbReference type="InterPro" id="IPR003591">
    <property type="entry name" value="Leu-rich_rpt_typical-subtyp"/>
</dbReference>
<protein>
    <recommendedName>
        <fullName evidence="3">Disease resistance R13L4/SHOC-2-like LRR domain-containing protein</fullName>
    </recommendedName>
</protein>
<keyword evidence="5" id="KW-1185">Reference proteome</keyword>
<evidence type="ECO:0000313" key="5">
    <source>
        <dbReference type="Proteomes" id="UP000428333"/>
    </source>
</evidence>
<dbReference type="SUPFAM" id="SSF52058">
    <property type="entry name" value="L domain-like"/>
    <property type="match status" value="1"/>
</dbReference>
<dbReference type="OrthoDB" id="2018313at2759"/>
<dbReference type="PANTHER" id="PTHR48051:SF1">
    <property type="entry name" value="RAS SUPPRESSOR PROTEIN 1"/>
    <property type="match status" value="1"/>
</dbReference>
<gene>
    <name evidence="4" type="ORF">C3L33_05276</name>
</gene>
<dbReference type="InterPro" id="IPR050216">
    <property type="entry name" value="LRR_domain-containing"/>
</dbReference>
<evidence type="ECO:0000313" key="4">
    <source>
        <dbReference type="EMBL" id="KAE9462815.1"/>
    </source>
</evidence>
<dbReference type="Proteomes" id="UP000428333">
    <property type="component" value="Linkage Group LG03"/>
</dbReference>
<dbReference type="InterPro" id="IPR032675">
    <property type="entry name" value="LRR_dom_sf"/>
</dbReference>
<comment type="caution">
    <text evidence="4">The sequence shown here is derived from an EMBL/GenBank/DDBJ whole genome shotgun (WGS) entry which is preliminary data.</text>
</comment>
<feature type="non-terminal residue" evidence="4">
    <location>
        <position position="1"/>
    </location>
</feature>
<dbReference type="Pfam" id="PF23598">
    <property type="entry name" value="LRR_14"/>
    <property type="match status" value="2"/>
</dbReference>
<evidence type="ECO:0000259" key="3">
    <source>
        <dbReference type="Pfam" id="PF23598"/>
    </source>
</evidence>
<keyword evidence="2" id="KW-0677">Repeat</keyword>
<keyword evidence="1" id="KW-0433">Leucine-rich repeat</keyword>
<dbReference type="SMART" id="SM00369">
    <property type="entry name" value="LRR_TYP"/>
    <property type="match status" value="5"/>
</dbReference>
<sequence>MVVYSIGLSRTPVQASSCLTELTMDGYHLSYLPDEIGNLISLRTLNLAQTNLSNLPDGICNLTCLKDLSLEGNNVSILPSGIGRLTSLEILLLSRNSLCTLPDTIGKLSCLKFLWVGNNKLSHLPSEIGDLDSLEELDLAGNNGFRALPESICKLVRLQSLILNGCNLSHLPSEIDRLGLSELEDTVEILAPAGEEELRNWFPYHDVRGPNVFFVVPHSPSVNQKILGWILRLVVWAPQEITDRLRLDLQSVRISDVICNNIPCMGCRDGLFDFEVYPNDVDHVWLIYIPQGYRGLQLEGGDEVEIQMFQITCADYVEIPIDVTHPNTFVKKWAIDLIYEADEIHKGNDTWCQVVSI</sequence>
<feature type="domain" description="Disease resistance R13L4/SHOC-2-like LRR" evidence="3">
    <location>
        <begin position="104"/>
        <end position="178"/>
    </location>
</feature>
<dbReference type="EMBL" id="QEFC01000663">
    <property type="protein sequence ID" value="KAE9462815.1"/>
    <property type="molecule type" value="Genomic_DNA"/>
</dbReference>
<evidence type="ECO:0000256" key="2">
    <source>
        <dbReference type="ARBA" id="ARBA00022737"/>
    </source>
</evidence>